<dbReference type="GO" id="GO:0003723">
    <property type="term" value="F:RNA binding"/>
    <property type="evidence" value="ECO:0007669"/>
    <property type="project" value="InterPro"/>
</dbReference>
<sequence>MREFGVLPDEFTFTSLLSVSAQTCDLDLGRFVHLCMEVNGVGSDLHVKNALVDMYGKCGQLDIARYIFEQMHNKNVITWTSMLNAYAKHGLIDFAQQCFDQMPMKNVVSWNCMMSCFVQEGRCREAYNLFCRMCNSGVSPDENSLISILSASSQLGDLVMGKEIHGYILANNITPSVTLSNSLVDMYAKCGPVERALGIFFEMPKRNLVSWNVLIGALALHGRGSEAVDLFKGMVESGIKPDEITFTGLLSACSHSAGRWDDVKKIRKLMNDHTIEKCRAISSIEIDGCVCQFMVDDRRHESWDSIQIMLDQLNDHLKFAGYRYNLSSSLLEEKEI</sequence>
<dbReference type="PANTHER" id="PTHR47926">
    <property type="entry name" value="PENTATRICOPEPTIDE REPEAT-CONTAINING PROTEIN"/>
    <property type="match status" value="1"/>
</dbReference>
<evidence type="ECO:0000313" key="3">
    <source>
        <dbReference type="EMBL" id="KAK6924296.1"/>
    </source>
</evidence>
<dbReference type="InterPro" id="IPR002885">
    <property type="entry name" value="PPR_rpt"/>
</dbReference>
<evidence type="ECO:0000256" key="1">
    <source>
        <dbReference type="ARBA" id="ARBA00022737"/>
    </source>
</evidence>
<dbReference type="Proteomes" id="UP001370490">
    <property type="component" value="Unassembled WGS sequence"/>
</dbReference>
<dbReference type="EMBL" id="JBAMMX010000017">
    <property type="protein sequence ID" value="KAK6924296.1"/>
    <property type="molecule type" value="Genomic_DNA"/>
</dbReference>
<feature type="repeat" description="PPR" evidence="2">
    <location>
        <begin position="44"/>
        <end position="74"/>
    </location>
</feature>
<dbReference type="FunFam" id="1.25.40.10:FF:000442">
    <property type="entry name" value="Pentatricopeptide repeat-containing protein At3g49710"/>
    <property type="match status" value="1"/>
</dbReference>
<dbReference type="NCBIfam" id="TIGR00756">
    <property type="entry name" value="PPR"/>
    <property type="match status" value="4"/>
</dbReference>
<comment type="caution">
    <text evidence="3">The sequence shown here is derived from an EMBL/GenBank/DDBJ whole genome shotgun (WGS) entry which is preliminary data.</text>
</comment>
<keyword evidence="4" id="KW-1185">Reference proteome</keyword>
<organism evidence="3 4">
    <name type="scientific">Dillenia turbinata</name>
    <dbReference type="NCBI Taxonomy" id="194707"/>
    <lineage>
        <taxon>Eukaryota</taxon>
        <taxon>Viridiplantae</taxon>
        <taxon>Streptophyta</taxon>
        <taxon>Embryophyta</taxon>
        <taxon>Tracheophyta</taxon>
        <taxon>Spermatophyta</taxon>
        <taxon>Magnoliopsida</taxon>
        <taxon>eudicotyledons</taxon>
        <taxon>Gunneridae</taxon>
        <taxon>Pentapetalae</taxon>
        <taxon>Dilleniales</taxon>
        <taxon>Dilleniaceae</taxon>
        <taxon>Dillenia</taxon>
    </lineage>
</organism>
<evidence type="ECO:0000256" key="2">
    <source>
        <dbReference type="PROSITE-ProRule" id="PRU00708"/>
    </source>
</evidence>
<gene>
    <name evidence="3" type="ORF">RJ641_010496</name>
</gene>
<dbReference type="PANTHER" id="PTHR47926:SF528">
    <property type="entry name" value="PENTATRICOPEPTIDE REPEAT-CONTAINING PROTEIN"/>
    <property type="match status" value="1"/>
</dbReference>
<feature type="repeat" description="PPR" evidence="2">
    <location>
        <begin position="75"/>
        <end position="105"/>
    </location>
</feature>
<dbReference type="GO" id="GO:0009451">
    <property type="term" value="P:RNA modification"/>
    <property type="evidence" value="ECO:0007669"/>
    <property type="project" value="InterPro"/>
</dbReference>
<dbReference type="FunFam" id="1.25.40.10:FF:000031">
    <property type="entry name" value="Pentatricopeptide repeat-containing protein mitochondrial"/>
    <property type="match status" value="1"/>
</dbReference>
<proteinExistence type="predicted"/>
<dbReference type="Pfam" id="PF13041">
    <property type="entry name" value="PPR_2"/>
    <property type="match status" value="2"/>
</dbReference>
<feature type="repeat" description="PPR" evidence="2">
    <location>
        <begin position="106"/>
        <end position="140"/>
    </location>
</feature>
<dbReference type="Pfam" id="PF01535">
    <property type="entry name" value="PPR"/>
    <property type="match status" value="1"/>
</dbReference>
<evidence type="ECO:0000313" key="4">
    <source>
        <dbReference type="Proteomes" id="UP001370490"/>
    </source>
</evidence>
<dbReference type="InterPro" id="IPR011990">
    <property type="entry name" value="TPR-like_helical_dom_sf"/>
</dbReference>
<protein>
    <submittedName>
        <fullName evidence="3">Pentatricopeptide repeat</fullName>
    </submittedName>
</protein>
<dbReference type="InterPro" id="IPR046960">
    <property type="entry name" value="PPR_At4g14850-like_plant"/>
</dbReference>
<accession>A0AAN8V6D5</accession>
<dbReference type="Gene3D" id="1.25.40.10">
    <property type="entry name" value="Tetratricopeptide repeat domain"/>
    <property type="match status" value="3"/>
</dbReference>
<dbReference type="AlphaFoldDB" id="A0AAN8V6D5"/>
<keyword evidence="1" id="KW-0677">Repeat</keyword>
<dbReference type="PROSITE" id="PS51375">
    <property type="entry name" value="PPR"/>
    <property type="match status" value="4"/>
</dbReference>
<name>A0AAN8V6D5_9MAGN</name>
<reference evidence="3 4" key="1">
    <citation type="submission" date="2023-12" db="EMBL/GenBank/DDBJ databases">
        <title>A high-quality genome assembly for Dillenia turbinata (Dilleniales).</title>
        <authorList>
            <person name="Chanderbali A."/>
        </authorList>
    </citation>
    <scope>NUCLEOTIDE SEQUENCE [LARGE SCALE GENOMIC DNA]</scope>
    <source>
        <strain evidence="3">LSX21</strain>
        <tissue evidence="3">Leaf</tissue>
    </source>
</reference>
<feature type="repeat" description="PPR" evidence="2">
    <location>
        <begin position="207"/>
        <end position="241"/>
    </location>
</feature>